<feature type="transmembrane region" description="Helical" evidence="1">
    <location>
        <begin position="46"/>
        <end position="67"/>
    </location>
</feature>
<keyword evidence="1" id="KW-0812">Transmembrane</keyword>
<accession>A0A1Y2AQL6</accession>
<name>A0A1Y2AQL6_9FUNG</name>
<dbReference type="AlphaFoldDB" id="A0A1Y2AQL6"/>
<proteinExistence type="predicted"/>
<organism evidence="2 3">
    <name type="scientific">Neocallimastix californiae</name>
    <dbReference type="NCBI Taxonomy" id="1754190"/>
    <lineage>
        <taxon>Eukaryota</taxon>
        <taxon>Fungi</taxon>
        <taxon>Fungi incertae sedis</taxon>
        <taxon>Chytridiomycota</taxon>
        <taxon>Chytridiomycota incertae sedis</taxon>
        <taxon>Neocallimastigomycetes</taxon>
        <taxon>Neocallimastigales</taxon>
        <taxon>Neocallimastigaceae</taxon>
        <taxon>Neocallimastix</taxon>
    </lineage>
</organism>
<evidence type="ECO:0000313" key="2">
    <source>
        <dbReference type="EMBL" id="ORY24841.1"/>
    </source>
</evidence>
<reference evidence="2 3" key="1">
    <citation type="submission" date="2016-08" db="EMBL/GenBank/DDBJ databases">
        <title>A Parts List for Fungal Cellulosomes Revealed by Comparative Genomics.</title>
        <authorList>
            <consortium name="DOE Joint Genome Institute"/>
            <person name="Haitjema C.H."/>
            <person name="Gilmore S.P."/>
            <person name="Henske J.K."/>
            <person name="Solomon K.V."/>
            <person name="De Groot R."/>
            <person name="Kuo A."/>
            <person name="Mondo S.J."/>
            <person name="Salamov A.A."/>
            <person name="Labutti K."/>
            <person name="Zhao Z."/>
            <person name="Chiniquy J."/>
            <person name="Barry K."/>
            <person name="Brewer H.M."/>
            <person name="Purvine S.O."/>
            <person name="Wright A.T."/>
            <person name="Boxma B."/>
            <person name="Van Alen T."/>
            <person name="Hackstein J.H."/>
            <person name="Baker S.E."/>
            <person name="Grigoriev I.V."/>
            <person name="O'Malley M.A."/>
        </authorList>
    </citation>
    <scope>NUCLEOTIDE SEQUENCE [LARGE SCALE GENOMIC DNA]</scope>
    <source>
        <strain evidence="2 3">G1</strain>
    </source>
</reference>
<keyword evidence="1" id="KW-1133">Transmembrane helix</keyword>
<protein>
    <submittedName>
        <fullName evidence="2">Uncharacterized protein</fullName>
    </submittedName>
</protein>
<dbReference type="Proteomes" id="UP000193920">
    <property type="component" value="Unassembled WGS sequence"/>
</dbReference>
<comment type="caution">
    <text evidence="2">The sequence shown here is derived from an EMBL/GenBank/DDBJ whole genome shotgun (WGS) entry which is preliminary data.</text>
</comment>
<evidence type="ECO:0000256" key="1">
    <source>
        <dbReference type="SAM" id="Phobius"/>
    </source>
</evidence>
<keyword evidence="1" id="KW-0472">Membrane</keyword>
<evidence type="ECO:0000313" key="3">
    <source>
        <dbReference type="Proteomes" id="UP000193920"/>
    </source>
</evidence>
<gene>
    <name evidence="2" type="ORF">LY90DRAFT_514441</name>
</gene>
<sequence>MKMKKKKKEKKRKTFINDFSLEKLCDLGEGKEVIVTLDANNNSSKYFYHFVMAKGNSIIISSLYSYICQKQMIKRNYLQKKYSEYKNVARNNIYYYYNILYNRKLNNIFVSYINFCCSSEENNAVNEVGFEETEAENMNEDYDFEEAKAENMNEDHEFEEATQFNNIYYIKANNNNVIGEIVPCDNGCAITTKIVTFNGRNNVIQHYIVGRIVIFGERVFLLDVENNIIGEFCSSNGNRNLYLSDMRSLLAQYLMENIYVPVSLENINNDSILYLRDMHNFITQYLIANVNVP</sequence>
<keyword evidence="3" id="KW-1185">Reference proteome</keyword>
<dbReference type="EMBL" id="MCOG01000218">
    <property type="protein sequence ID" value="ORY24841.1"/>
    <property type="molecule type" value="Genomic_DNA"/>
</dbReference>